<sequence length="673" mass="74464">MTAHERLSANRQTNDAYLFNSDMWHINERPRPEERPFASYYTDAFIMSRLETLPDELLLLIASFAMSQSTIAALARASHRLYSIYDPCLYRWNVVHGHCSALYWAAEHGNMATFQKALDAGAPLSIERPRGELRKGPVVFRFGRERELHFRDFRPHPLSLAAKGGHEAIVRFIIEKGASPDMADPERFTLLSLAAIHGHVSLTRALIALGARQNIPSFMGHHPLALASYQGHEEIAAILLSDLKNHYNKVFDDQIKEALVSAVTGRRKGIVQLLILHDREEADVNVQGPGWPINGYGVIYSHVLFWPVVQQHEAMVNTLLERGADADIVDLLMNFEPFLPHFLTTVDFRLQRPVFNMDNGGIAFNGYTALTGWDTYSSRNQDDRTTAHLIRQGMTPPKQLSRALYIPRHDGKVSQITLHDISAQYTAATDGILIGSSEYVVALGLMQKPRNEGSNGASVVYDVTFRKQGEEVVGSVRYQGVAGEQPPEQSVEVELAIASADDTAGFLTSKDSASMGSAGTETTRVSMSYPAVPSETRNAPHQAPLAYFQVKVAAETSTWEWQTHAHHHGRLRYTLVRLPVQDQSADACGEEVLAIYNHVGVGASVSLPYSEGVLLLPPRADPRMEAMVVASLLTMLWRLRDLSGGAGGKRGAGVADSMKKRVDYLKGLLGRKV</sequence>
<dbReference type="AlphaFoldDB" id="A0AAN4T9J0"/>
<keyword evidence="1" id="KW-0677">Repeat</keyword>
<evidence type="ECO:0000256" key="2">
    <source>
        <dbReference type="ARBA" id="ARBA00023043"/>
    </source>
</evidence>
<keyword evidence="2 3" id="KW-0040">ANK repeat</keyword>
<reference evidence="4 5" key="1">
    <citation type="submission" date="2015-11" db="EMBL/GenBank/DDBJ databases">
        <title>Aspergillus lentulus strain IFM 54703T.</title>
        <authorList>
            <person name="Kusuya Y."/>
            <person name="Sakai K."/>
            <person name="Kamei K."/>
            <person name="Takahashi H."/>
            <person name="Yaguchi T."/>
        </authorList>
    </citation>
    <scope>NUCLEOTIDE SEQUENCE [LARGE SCALE GENOMIC DNA]</scope>
    <source>
        <strain evidence="4 5">IFM 54703</strain>
    </source>
</reference>
<dbReference type="InterPro" id="IPR050889">
    <property type="entry name" value="Dendritic_Spine_Reg/Scaffold"/>
</dbReference>
<dbReference type="SMART" id="SM00248">
    <property type="entry name" value="ANK"/>
    <property type="match status" value="6"/>
</dbReference>
<dbReference type="CDD" id="cd09917">
    <property type="entry name" value="F-box_SF"/>
    <property type="match status" value="1"/>
</dbReference>
<evidence type="ECO:0000313" key="5">
    <source>
        <dbReference type="Proteomes" id="UP000051487"/>
    </source>
</evidence>
<dbReference type="Pfam" id="PF12796">
    <property type="entry name" value="Ank_2"/>
    <property type="match status" value="1"/>
</dbReference>
<evidence type="ECO:0000256" key="3">
    <source>
        <dbReference type="PROSITE-ProRule" id="PRU00023"/>
    </source>
</evidence>
<dbReference type="Proteomes" id="UP000051487">
    <property type="component" value="Unassembled WGS sequence"/>
</dbReference>
<dbReference type="EMBL" id="BCLY01000008">
    <property type="protein sequence ID" value="GAQ06124.1"/>
    <property type="molecule type" value="Genomic_DNA"/>
</dbReference>
<organism evidence="4 5">
    <name type="scientific">Aspergillus lentulus</name>
    <dbReference type="NCBI Taxonomy" id="293939"/>
    <lineage>
        <taxon>Eukaryota</taxon>
        <taxon>Fungi</taxon>
        <taxon>Dikarya</taxon>
        <taxon>Ascomycota</taxon>
        <taxon>Pezizomycotina</taxon>
        <taxon>Eurotiomycetes</taxon>
        <taxon>Eurotiomycetidae</taxon>
        <taxon>Eurotiales</taxon>
        <taxon>Aspergillaceae</taxon>
        <taxon>Aspergillus</taxon>
        <taxon>Aspergillus subgen. Fumigati</taxon>
    </lineage>
</organism>
<gene>
    <name evidence="4" type="ORF">ALT_3445</name>
</gene>
<name>A0AAN4T9J0_ASPLE</name>
<dbReference type="PANTHER" id="PTHR24166">
    <property type="entry name" value="ROLLING PEBBLES, ISOFORM B"/>
    <property type="match status" value="1"/>
</dbReference>
<evidence type="ECO:0000313" key="4">
    <source>
        <dbReference type="EMBL" id="GAQ06124.1"/>
    </source>
</evidence>
<dbReference type="PANTHER" id="PTHR24166:SF48">
    <property type="entry name" value="PROTEIN VAPYRIN"/>
    <property type="match status" value="1"/>
</dbReference>
<dbReference type="PROSITE" id="PS50297">
    <property type="entry name" value="ANK_REP_REGION"/>
    <property type="match status" value="1"/>
</dbReference>
<dbReference type="InterPro" id="IPR002110">
    <property type="entry name" value="Ankyrin_rpt"/>
</dbReference>
<proteinExistence type="predicted"/>
<dbReference type="InterPro" id="IPR036770">
    <property type="entry name" value="Ankyrin_rpt-contain_sf"/>
</dbReference>
<dbReference type="Gene3D" id="1.25.40.20">
    <property type="entry name" value="Ankyrin repeat-containing domain"/>
    <property type="match status" value="1"/>
</dbReference>
<accession>A0AAN4T9J0</accession>
<dbReference type="SUPFAM" id="SSF48403">
    <property type="entry name" value="Ankyrin repeat"/>
    <property type="match status" value="1"/>
</dbReference>
<dbReference type="PROSITE" id="PS50088">
    <property type="entry name" value="ANK_REPEAT"/>
    <property type="match status" value="1"/>
</dbReference>
<feature type="repeat" description="ANK" evidence="3">
    <location>
        <begin position="157"/>
        <end position="185"/>
    </location>
</feature>
<evidence type="ECO:0000256" key="1">
    <source>
        <dbReference type="ARBA" id="ARBA00022737"/>
    </source>
</evidence>
<evidence type="ECO:0008006" key="6">
    <source>
        <dbReference type="Google" id="ProtNLM"/>
    </source>
</evidence>
<protein>
    <recommendedName>
        <fullName evidence="6">F-box domain-containing protein</fullName>
    </recommendedName>
</protein>
<comment type="caution">
    <text evidence="4">The sequence shown here is derived from an EMBL/GenBank/DDBJ whole genome shotgun (WGS) entry which is preliminary data.</text>
</comment>